<accession>A0ABY1PCK3</accession>
<proteinExistence type="predicted"/>
<protein>
    <submittedName>
        <fullName evidence="1">Uncharacterized protein</fullName>
    </submittedName>
</protein>
<evidence type="ECO:0000313" key="2">
    <source>
        <dbReference type="Proteomes" id="UP001157914"/>
    </source>
</evidence>
<dbReference type="RefSeq" id="WP_155193479.1">
    <property type="nucleotide sequence ID" value="NZ_BAAAEA010000004.1"/>
</dbReference>
<comment type="caution">
    <text evidence="1">The sequence shown here is derived from an EMBL/GenBank/DDBJ whole genome shotgun (WGS) entry which is preliminary data.</text>
</comment>
<reference evidence="1 2" key="1">
    <citation type="submission" date="2017-05" db="EMBL/GenBank/DDBJ databases">
        <authorList>
            <person name="Varghese N."/>
            <person name="Submissions S."/>
        </authorList>
    </citation>
    <scope>NUCLEOTIDE SEQUENCE [LARGE SCALE GENOMIC DNA]</scope>
    <source>
        <strain evidence="1 2">DSM 15949</strain>
    </source>
</reference>
<evidence type="ECO:0000313" key="1">
    <source>
        <dbReference type="EMBL" id="SMP30030.1"/>
    </source>
</evidence>
<keyword evidence="2" id="KW-1185">Reference proteome</keyword>
<dbReference type="EMBL" id="FXTT01000004">
    <property type="protein sequence ID" value="SMP30030.1"/>
    <property type="molecule type" value="Genomic_DNA"/>
</dbReference>
<dbReference type="Proteomes" id="UP001157914">
    <property type="component" value="Unassembled WGS sequence"/>
</dbReference>
<gene>
    <name evidence="1" type="ORF">SAMN06265374_3189</name>
</gene>
<sequence length="71" mass="7941">MTLEDRDAFSARTPEQRARDVVQRILSQAEPIPVTYGGGHKLDMQVLYEEVVAALRETVDDIAFCSDSKSN</sequence>
<name>A0ABY1PCK3_9HYPH</name>
<organism evidence="1 2">
    <name type="scientific">Roseibium denhamense</name>
    <dbReference type="NCBI Taxonomy" id="76305"/>
    <lineage>
        <taxon>Bacteria</taxon>
        <taxon>Pseudomonadati</taxon>
        <taxon>Pseudomonadota</taxon>
        <taxon>Alphaproteobacteria</taxon>
        <taxon>Hyphomicrobiales</taxon>
        <taxon>Stappiaceae</taxon>
        <taxon>Roseibium</taxon>
    </lineage>
</organism>